<dbReference type="InterPro" id="IPR058240">
    <property type="entry name" value="rSAM_sf"/>
</dbReference>
<dbReference type="InterPro" id="IPR007197">
    <property type="entry name" value="rSAM"/>
</dbReference>
<evidence type="ECO:0000256" key="2">
    <source>
        <dbReference type="ARBA" id="ARBA00022723"/>
    </source>
</evidence>
<keyword evidence="7" id="KW-1185">Reference proteome</keyword>
<dbReference type="Proteomes" id="UP001501444">
    <property type="component" value="Unassembled WGS sequence"/>
</dbReference>
<dbReference type="EMBL" id="BAAARV010000016">
    <property type="protein sequence ID" value="GAA2336924.1"/>
    <property type="molecule type" value="Genomic_DNA"/>
</dbReference>
<sequence>MVLHGGEPLLAGHDGIEAALRAIRDAFPPTRFAMQTNGILIDERFLAIFHKYGVSVGVSVDGGPAATDRHRRYANGRGSYDRIAAGIALLMRPEHAAVYGGLLCTIDVDNDPDEVFDGLLAFRPPQVDLLLPHGNWTNPPPGIPAAEPAAGQDRPIPYAEWLIRVFDRWYEHRPVETNTRIRLFESIMARLFGLPSATESIGGESPGVITVETDGSYEQSDALKTTTAGGPATGLGVAGQRFDDVLDHLATAAPYRLSAACRACPVVKVCGGGLRAHRYAAGTGFDNPSVFCADLLALINHIGGRVRADLEQPAVVSQ</sequence>
<protein>
    <submittedName>
        <fullName evidence="6">FxsB family radical SAM/SPASM domain protein</fullName>
    </submittedName>
</protein>
<evidence type="ECO:0000256" key="1">
    <source>
        <dbReference type="ARBA" id="ARBA00022691"/>
    </source>
</evidence>
<dbReference type="SUPFAM" id="SSF102114">
    <property type="entry name" value="Radical SAM enzymes"/>
    <property type="match status" value="1"/>
</dbReference>
<dbReference type="PROSITE" id="PS51918">
    <property type="entry name" value="RADICAL_SAM"/>
    <property type="match status" value="1"/>
</dbReference>
<feature type="domain" description="Radical SAM core" evidence="5">
    <location>
        <begin position="1"/>
        <end position="182"/>
    </location>
</feature>
<accession>A0ABN3FSX9</accession>
<keyword evidence="2" id="KW-0479">Metal-binding</keyword>
<dbReference type="CDD" id="cd01335">
    <property type="entry name" value="Radical_SAM"/>
    <property type="match status" value="1"/>
</dbReference>
<comment type="caution">
    <text evidence="6">The sequence shown here is derived from an EMBL/GenBank/DDBJ whole genome shotgun (WGS) entry which is preliminary data.</text>
</comment>
<gene>
    <name evidence="6" type="ORF">GCM10010170_017570</name>
</gene>
<evidence type="ECO:0000256" key="4">
    <source>
        <dbReference type="ARBA" id="ARBA00023014"/>
    </source>
</evidence>
<keyword evidence="1" id="KW-0949">S-adenosyl-L-methionine</keyword>
<evidence type="ECO:0000256" key="3">
    <source>
        <dbReference type="ARBA" id="ARBA00023004"/>
    </source>
</evidence>
<evidence type="ECO:0000313" key="6">
    <source>
        <dbReference type="EMBL" id="GAA2336924.1"/>
    </source>
</evidence>
<dbReference type="InterPro" id="IPR023867">
    <property type="entry name" value="Sulphatase_maturase_rSAM"/>
</dbReference>
<reference evidence="6 7" key="1">
    <citation type="journal article" date="2019" name="Int. J. Syst. Evol. Microbiol.">
        <title>The Global Catalogue of Microorganisms (GCM) 10K type strain sequencing project: providing services to taxonomists for standard genome sequencing and annotation.</title>
        <authorList>
            <consortium name="The Broad Institute Genomics Platform"/>
            <consortium name="The Broad Institute Genome Sequencing Center for Infectious Disease"/>
            <person name="Wu L."/>
            <person name="Ma J."/>
        </authorList>
    </citation>
    <scope>NUCLEOTIDE SEQUENCE [LARGE SCALE GENOMIC DNA]</scope>
    <source>
        <strain evidence="6 7">JCM 3272</strain>
    </source>
</reference>
<evidence type="ECO:0000313" key="7">
    <source>
        <dbReference type="Proteomes" id="UP001501444"/>
    </source>
</evidence>
<dbReference type="Pfam" id="PF04055">
    <property type="entry name" value="Radical_SAM"/>
    <property type="match status" value="1"/>
</dbReference>
<proteinExistence type="predicted"/>
<evidence type="ECO:0000259" key="5">
    <source>
        <dbReference type="PROSITE" id="PS51918"/>
    </source>
</evidence>
<dbReference type="PANTHER" id="PTHR43273">
    <property type="entry name" value="ANAEROBIC SULFATASE-MATURATING ENZYME HOMOLOG ASLB-RELATED"/>
    <property type="match status" value="1"/>
</dbReference>
<dbReference type="PANTHER" id="PTHR43273:SF8">
    <property type="entry name" value="RADICAL SAM DOMAIN PROTEIN"/>
    <property type="match status" value="1"/>
</dbReference>
<keyword evidence="3" id="KW-0408">Iron</keyword>
<dbReference type="Gene3D" id="3.20.20.70">
    <property type="entry name" value="Aldolase class I"/>
    <property type="match status" value="1"/>
</dbReference>
<name>A0ABN3FSX9_9ACTN</name>
<organism evidence="6 7">
    <name type="scientific">Dactylosporangium salmoneum</name>
    <dbReference type="NCBI Taxonomy" id="53361"/>
    <lineage>
        <taxon>Bacteria</taxon>
        <taxon>Bacillati</taxon>
        <taxon>Actinomycetota</taxon>
        <taxon>Actinomycetes</taxon>
        <taxon>Micromonosporales</taxon>
        <taxon>Micromonosporaceae</taxon>
        <taxon>Dactylosporangium</taxon>
    </lineage>
</organism>
<dbReference type="InterPro" id="IPR013785">
    <property type="entry name" value="Aldolase_TIM"/>
</dbReference>
<keyword evidence="4" id="KW-0411">Iron-sulfur</keyword>